<sequence>MLSQGPSAGFEAWVEGKDHKNCLNEHQIEHHPKAETQPPYTECFLETIDEAFTINLRRMSDCKCKYDLQVFLYIDGSKIEKGIAWRPQISQLVQWQDTTHEREGKLYTSSFQFAPMPTTDDLAKVTIDPVAMKKLGTIEITLECGRYTEAGYGDRGTSSLVEGTMSEKAKKFAYSVGTTDSTEYKTSQEMHWTFFPKGNRRLFHRFVFKYRPKAVLEQMRIIDTPEDEQTTPAPQRKRKRSSAVIDLADEEESIVKEEGEEDVKPNLRAKRVKYLEEQVRMLTGQLKQKEKGKKANDGVVDLTQDSDED</sequence>
<evidence type="ECO:0000259" key="2">
    <source>
        <dbReference type="Pfam" id="PF25534"/>
    </source>
</evidence>
<name>A0A1A6AA30_9TREE</name>
<feature type="domain" description="DUF7918" evidence="2">
    <location>
        <begin position="23"/>
        <end position="223"/>
    </location>
</feature>
<dbReference type="PANTHER" id="PTHR36223">
    <property type="entry name" value="BETA-LACTAMASE-TYPE TRANSPEPTIDASE FOLD DOMAIN CONTAINING PROTEIN"/>
    <property type="match status" value="1"/>
</dbReference>
<evidence type="ECO:0000313" key="5">
    <source>
        <dbReference type="Proteomes" id="UP000078595"/>
    </source>
</evidence>
<dbReference type="RefSeq" id="XP_018264755.1">
    <property type="nucleotide sequence ID" value="XM_018406261.1"/>
</dbReference>
<dbReference type="AlphaFoldDB" id="A0A1A6AA30"/>
<reference evidence="3" key="1">
    <citation type="submission" date="2013-07" db="EMBL/GenBank/DDBJ databases">
        <title>The Genome Sequence of Cryptococcus dejecticola CBS10117.</title>
        <authorList>
            <consortium name="The Broad Institute Genome Sequencing Platform"/>
            <person name="Cuomo C."/>
            <person name="Litvintseva A."/>
            <person name="Chen Y."/>
            <person name="Heitman J."/>
            <person name="Sun S."/>
            <person name="Springer D."/>
            <person name="Dromer F."/>
            <person name="Young S.K."/>
            <person name="Zeng Q."/>
            <person name="Gargeya S."/>
            <person name="Fitzgerald M."/>
            <person name="Abouelleil A."/>
            <person name="Alvarado L."/>
            <person name="Berlin A.M."/>
            <person name="Chapman S.B."/>
            <person name="Dewar J."/>
            <person name="Goldberg J."/>
            <person name="Griggs A."/>
            <person name="Gujja S."/>
            <person name="Hansen M."/>
            <person name="Howarth C."/>
            <person name="Imamovic A."/>
            <person name="Larimer J."/>
            <person name="McCowan C."/>
            <person name="Murphy C."/>
            <person name="Pearson M."/>
            <person name="Priest M."/>
            <person name="Roberts A."/>
            <person name="Saif S."/>
            <person name="Shea T."/>
            <person name="Sykes S."/>
            <person name="Wortman J."/>
            <person name="Nusbaum C."/>
            <person name="Birren B."/>
        </authorList>
    </citation>
    <scope>NUCLEOTIDE SEQUENCE [LARGE SCALE GENOMIC DNA]</scope>
    <source>
        <strain evidence="3">CBS 10117</strain>
    </source>
</reference>
<evidence type="ECO:0000313" key="3">
    <source>
        <dbReference type="EMBL" id="OBR86913.1"/>
    </source>
</evidence>
<proteinExistence type="predicted"/>
<feature type="compositionally biased region" description="Basic and acidic residues" evidence="1">
    <location>
        <begin position="287"/>
        <end position="296"/>
    </location>
</feature>
<organism evidence="3">
    <name type="scientific">Kwoniella dejecticola CBS 10117</name>
    <dbReference type="NCBI Taxonomy" id="1296121"/>
    <lineage>
        <taxon>Eukaryota</taxon>
        <taxon>Fungi</taxon>
        <taxon>Dikarya</taxon>
        <taxon>Basidiomycota</taxon>
        <taxon>Agaricomycotina</taxon>
        <taxon>Tremellomycetes</taxon>
        <taxon>Tremellales</taxon>
        <taxon>Cryptococcaceae</taxon>
        <taxon>Kwoniella</taxon>
    </lineage>
</organism>
<protein>
    <recommendedName>
        <fullName evidence="2">DUF7918 domain-containing protein</fullName>
    </recommendedName>
</protein>
<dbReference type="KEGG" id="kdj:28966633"/>
<evidence type="ECO:0000256" key="1">
    <source>
        <dbReference type="SAM" id="MobiDB-lite"/>
    </source>
</evidence>
<evidence type="ECO:0000313" key="4">
    <source>
        <dbReference type="EMBL" id="WWC60343.1"/>
    </source>
</evidence>
<feature type="region of interest" description="Disordered" evidence="1">
    <location>
        <begin position="284"/>
        <end position="309"/>
    </location>
</feature>
<accession>A0A1A6AA30</accession>
<dbReference type="PANTHER" id="PTHR36223:SF5">
    <property type="entry name" value="BETA-LACTAMASE-TYPE TRANSPEPTIDASE FOLD DOMAIN CONTAINING PROTEIN"/>
    <property type="match status" value="1"/>
</dbReference>
<dbReference type="Proteomes" id="UP000078595">
    <property type="component" value="Chromosome 3"/>
</dbReference>
<dbReference type="GeneID" id="28966633"/>
<dbReference type="OrthoDB" id="2565086at2759"/>
<reference evidence="4" key="3">
    <citation type="submission" date="2024-02" db="EMBL/GenBank/DDBJ databases">
        <title>Comparative genomics of Cryptococcus and Kwoniella reveals pathogenesis evolution and contrasting modes of karyotype evolution via chromosome fusion or intercentromeric recombination.</title>
        <authorList>
            <person name="Coelho M.A."/>
            <person name="David-Palma M."/>
            <person name="Shea T."/>
            <person name="Bowers K."/>
            <person name="McGinley-Smith S."/>
            <person name="Mohammad A.W."/>
            <person name="Gnirke A."/>
            <person name="Yurkov A.M."/>
            <person name="Nowrousian M."/>
            <person name="Sun S."/>
            <person name="Cuomo C.A."/>
            <person name="Heitman J."/>
        </authorList>
    </citation>
    <scope>NUCLEOTIDE SEQUENCE</scope>
    <source>
        <strain evidence="4">CBS 10117</strain>
    </source>
</reference>
<dbReference type="VEuPathDB" id="FungiDB:I303_02934"/>
<keyword evidence="5" id="KW-1185">Reference proteome</keyword>
<dbReference type="STRING" id="1296121.A0A1A6AA30"/>
<dbReference type="Pfam" id="PF25534">
    <property type="entry name" value="DUF7918"/>
    <property type="match status" value="1"/>
</dbReference>
<dbReference type="InterPro" id="IPR057678">
    <property type="entry name" value="DUF7918"/>
</dbReference>
<dbReference type="EMBL" id="KI894029">
    <property type="protein sequence ID" value="OBR86913.1"/>
    <property type="molecule type" value="Genomic_DNA"/>
</dbReference>
<reference evidence="4" key="2">
    <citation type="submission" date="2013-07" db="EMBL/GenBank/DDBJ databases">
        <authorList>
            <consortium name="The Broad Institute Genome Sequencing Platform"/>
            <person name="Cuomo C."/>
            <person name="Litvintseva A."/>
            <person name="Chen Y."/>
            <person name="Heitman J."/>
            <person name="Sun S."/>
            <person name="Springer D."/>
            <person name="Dromer F."/>
            <person name="Young S.K."/>
            <person name="Zeng Q."/>
            <person name="Gargeya S."/>
            <person name="Fitzgerald M."/>
            <person name="Abouelleil A."/>
            <person name="Alvarado L."/>
            <person name="Berlin A.M."/>
            <person name="Chapman S.B."/>
            <person name="Dewar J."/>
            <person name="Goldberg J."/>
            <person name="Griggs A."/>
            <person name="Gujja S."/>
            <person name="Hansen M."/>
            <person name="Howarth C."/>
            <person name="Imamovic A."/>
            <person name="Larimer J."/>
            <person name="McCowan C."/>
            <person name="Murphy C."/>
            <person name="Pearson M."/>
            <person name="Priest M."/>
            <person name="Roberts A."/>
            <person name="Saif S."/>
            <person name="Shea T."/>
            <person name="Sykes S."/>
            <person name="Wortman J."/>
            <person name="Nusbaum C."/>
            <person name="Birren B."/>
        </authorList>
    </citation>
    <scope>NUCLEOTIDE SEQUENCE</scope>
    <source>
        <strain evidence="4">CBS 10117</strain>
    </source>
</reference>
<feature type="region of interest" description="Disordered" evidence="1">
    <location>
        <begin position="221"/>
        <end position="243"/>
    </location>
</feature>
<gene>
    <name evidence="3" type="ORF">I303_02934</name>
    <name evidence="4" type="ORF">I303_102914</name>
</gene>
<dbReference type="EMBL" id="CP144532">
    <property type="protein sequence ID" value="WWC60343.1"/>
    <property type="molecule type" value="Genomic_DNA"/>
</dbReference>